<evidence type="ECO:0000313" key="2">
    <source>
        <dbReference type="Proteomes" id="UP001652660"/>
    </source>
</evidence>
<accession>A0ABM4VU72</accession>
<gene>
    <name evidence="3" type="primary">LOC140015089</name>
</gene>
<evidence type="ECO:0000313" key="3">
    <source>
        <dbReference type="RefSeq" id="XP_071923072.1"/>
    </source>
</evidence>
<dbReference type="PANTHER" id="PTHR31286">
    <property type="entry name" value="GLYCINE-RICH CELL WALL STRUCTURAL PROTEIN 1.8-LIKE"/>
    <property type="match status" value="1"/>
</dbReference>
<dbReference type="Pfam" id="PF14111">
    <property type="entry name" value="DUF4283"/>
    <property type="match status" value="1"/>
</dbReference>
<dbReference type="RefSeq" id="XP_071923072.1">
    <property type="nucleotide sequence ID" value="XM_072066971.1"/>
</dbReference>
<keyword evidence="2" id="KW-1185">Reference proteome</keyword>
<dbReference type="InterPro" id="IPR025558">
    <property type="entry name" value="DUF4283"/>
</dbReference>
<organism evidence="2 3">
    <name type="scientific">Coffea arabica</name>
    <name type="common">Arabian coffee</name>
    <dbReference type="NCBI Taxonomy" id="13443"/>
    <lineage>
        <taxon>Eukaryota</taxon>
        <taxon>Viridiplantae</taxon>
        <taxon>Streptophyta</taxon>
        <taxon>Embryophyta</taxon>
        <taxon>Tracheophyta</taxon>
        <taxon>Spermatophyta</taxon>
        <taxon>Magnoliopsida</taxon>
        <taxon>eudicotyledons</taxon>
        <taxon>Gunneridae</taxon>
        <taxon>Pentapetalae</taxon>
        <taxon>asterids</taxon>
        <taxon>lamiids</taxon>
        <taxon>Gentianales</taxon>
        <taxon>Rubiaceae</taxon>
        <taxon>Ixoroideae</taxon>
        <taxon>Gardenieae complex</taxon>
        <taxon>Bertiereae - Coffeeae clade</taxon>
        <taxon>Coffeeae</taxon>
        <taxon>Coffea</taxon>
    </lineage>
</organism>
<dbReference type="PANTHER" id="PTHR31286:SF178">
    <property type="entry name" value="DUF4283 DOMAIN-CONTAINING PROTEIN"/>
    <property type="match status" value="1"/>
</dbReference>
<dbReference type="InterPro" id="IPR040256">
    <property type="entry name" value="At4g02000-like"/>
</dbReference>
<name>A0ABM4VU72_COFAR</name>
<dbReference type="Proteomes" id="UP001652660">
    <property type="component" value="Chromosome 10e"/>
</dbReference>
<dbReference type="GeneID" id="140015089"/>
<feature type="domain" description="DUF4283" evidence="1">
    <location>
        <begin position="5"/>
        <end position="69"/>
    </location>
</feature>
<proteinExistence type="predicted"/>
<reference evidence="3" key="1">
    <citation type="submission" date="2025-08" db="UniProtKB">
        <authorList>
            <consortium name="RefSeq"/>
        </authorList>
    </citation>
    <scope>IDENTIFICATION</scope>
    <source>
        <tissue evidence="3">Leaves</tissue>
    </source>
</reference>
<sequence length="151" mass="17215">MGEKVANFTGVKNLEVAAWRYPRKMTVMELGPNLFQFNIPNPDDKERIIEGGPWMIDSQMLLLNRWSEGIEENYGAFVTAPLWVQIWNLLVHWLTKEVGRKIGAVFKEVKEVLIPQTKGKEGRHLKILDLTDLSKPLLRGTMLELTGLSNG</sequence>
<evidence type="ECO:0000259" key="1">
    <source>
        <dbReference type="Pfam" id="PF14111"/>
    </source>
</evidence>
<protein>
    <recommendedName>
        <fullName evidence="1">DUF4283 domain-containing protein</fullName>
    </recommendedName>
</protein>